<dbReference type="InterPro" id="IPR019349">
    <property type="entry name" value="Ribosomal_mS35_mit"/>
</dbReference>
<protein>
    <submittedName>
        <fullName evidence="3">DEKNAAC102759</fullName>
    </submittedName>
</protein>
<dbReference type="OrthoDB" id="283424at2759"/>
<sequence length="361" mass="42046">MLSRIVVVRSAITRQTRVISRTNLRPISRYLSSSRANHEETPAETTSSTGSKESLQQKLTRIDREIKKVEEHSRYSVKDASLIDRPDLWKGLPDDVIIKLYRQRVINMGKSYRRSKVELEALLSTASNPAEAAFIQSVYYDTESKQFDADTEIDYDNYITEGEYMDDLDESNEYDEYPTIAQDIVRDFRDQLEFNRKAAYELPALAKYRQEYKPVSKEVKPVTYKYTTFLGEQNPGERKVVLQLNVSDLKLSDEVSHKLKLLAGSRYDYTTDIFKMSSDKFLEPAQNASYLSDILNDLITESKRDPQEYADVPLDTRAVDARLGKRQHRNKKVYKFPEEWERKIEKGDRKMNLQEVVELTN</sequence>
<dbReference type="FunCoup" id="A0A448YLC5">
    <property type="interactions" value="156"/>
</dbReference>
<gene>
    <name evidence="3" type="ORF">BRENAR_LOCUS2475</name>
</gene>
<accession>A0A448YLC5</accession>
<dbReference type="EMBL" id="CAACVR010000012">
    <property type="protein sequence ID" value="VEU21742.1"/>
    <property type="molecule type" value="Genomic_DNA"/>
</dbReference>
<feature type="domain" description="Small ribosomal subunit protein mS35 mitochondrial conserved" evidence="2">
    <location>
        <begin position="211"/>
        <end position="340"/>
    </location>
</feature>
<feature type="compositionally biased region" description="Polar residues" evidence="1">
    <location>
        <begin position="43"/>
        <end position="57"/>
    </location>
</feature>
<evidence type="ECO:0000313" key="3">
    <source>
        <dbReference type="EMBL" id="VEU21742.1"/>
    </source>
</evidence>
<feature type="region of interest" description="Disordered" evidence="1">
    <location>
        <begin position="30"/>
        <end position="57"/>
    </location>
</feature>
<evidence type="ECO:0000256" key="1">
    <source>
        <dbReference type="SAM" id="MobiDB-lite"/>
    </source>
</evidence>
<reference evidence="3 4" key="1">
    <citation type="submission" date="2018-12" db="EMBL/GenBank/DDBJ databases">
        <authorList>
            <person name="Tiukova I."/>
            <person name="Dainat J."/>
        </authorList>
    </citation>
    <scope>NUCLEOTIDE SEQUENCE [LARGE SCALE GENOMIC DNA]</scope>
</reference>
<dbReference type="InterPro" id="IPR039848">
    <property type="entry name" value="Ribosomal_mS35_mt"/>
</dbReference>
<dbReference type="Pfam" id="PF10213">
    <property type="entry name" value="MRP-S28"/>
    <property type="match status" value="1"/>
</dbReference>
<dbReference type="PANTHER" id="PTHR13490:SF0">
    <property type="entry name" value="SMALL RIBOSOMAL SUBUNIT PROTEIN MS35"/>
    <property type="match status" value="1"/>
</dbReference>
<organism evidence="3 4">
    <name type="scientific">Brettanomyces naardenensis</name>
    <name type="common">Yeast</name>
    <dbReference type="NCBI Taxonomy" id="13370"/>
    <lineage>
        <taxon>Eukaryota</taxon>
        <taxon>Fungi</taxon>
        <taxon>Dikarya</taxon>
        <taxon>Ascomycota</taxon>
        <taxon>Saccharomycotina</taxon>
        <taxon>Pichiomycetes</taxon>
        <taxon>Pichiales</taxon>
        <taxon>Pichiaceae</taxon>
        <taxon>Brettanomyces</taxon>
    </lineage>
</organism>
<dbReference type="PANTHER" id="PTHR13490">
    <property type="entry name" value="MITOCHONDRIAL 28S RIBOSOMAL PROTEIN S28"/>
    <property type="match status" value="1"/>
</dbReference>
<dbReference type="Proteomes" id="UP000290900">
    <property type="component" value="Unassembled WGS sequence"/>
</dbReference>
<dbReference type="GO" id="GO:0032543">
    <property type="term" value="P:mitochondrial translation"/>
    <property type="evidence" value="ECO:0007669"/>
    <property type="project" value="InterPro"/>
</dbReference>
<name>A0A448YLC5_BRENA</name>
<dbReference type="GO" id="GO:0003735">
    <property type="term" value="F:structural constituent of ribosome"/>
    <property type="evidence" value="ECO:0007669"/>
    <property type="project" value="InterPro"/>
</dbReference>
<keyword evidence="4" id="KW-1185">Reference proteome</keyword>
<dbReference type="STRING" id="13370.A0A448YLC5"/>
<evidence type="ECO:0000259" key="2">
    <source>
        <dbReference type="Pfam" id="PF10213"/>
    </source>
</evidence>
<proteinExistence type="predicted"/>
<dbReference type="AlphaFoldDB" id="A0A448YLC5"/>
<dbReference type="GO" id="GO:0005763">
    <property type="term" value="C:mitochondrial small ribosomal subunit"/>
    <property type="evidence" value="ECO:0007669"/>
    <property type="project" value="TreeGrafter"/>
</dbReference>
<dbReference type="InParanoid" id="A0A448YLC5"/>
<evidence type="ECO:0000313" key="4">
    <source>
        <dbReference type="Proteomes" id="UP000290900"/>
    </source>
</evidence>